<evidence type="ECO:0000313" key="1">
    <source>
        <dbReference type="Proteomes" id="UP000887581"/>
    </source>
</evidence>
<name>A0A915PKF6_9BILA</name>
<keyword evidence="1" id="KW-1185">Reference proteome</keyword>
<dbReference type="AlphaFoldDB" id="A0A915PKF6"/>
<proteinExistence type="predicted"/>
<dbReference type="Proteomes" id="UP000887581">
    <property type="component" value="Unplaced"/>
</dbReference>
<protein>
    <submittedName>
        <fullName evidence="2">Uncharacterized protein</fullName>
    </submittedName>
</protein>
<reference evidence="2" key="1">
    <citation type="submission" date="2022-11" db="UniProtKB">
        <authorList>
            <consortium name="WormBaseParasite"/>
        </authorList>
    </citation>
    <scope>IDENTIFICATION</scope>
</reference>
<organism evidence="1 2">
    <name type="scientific">Setaria digitata</name>
    <dbReference type="NCBI Taxonomy" id="48799"/>
    <lineage>
        <taxon>Eukaryota</taxon>
        <taxon>Metazoa</taxon>
        <taxon>Ecdysozoa</taxon>
        <taxon>Nematoda</taxon>
        <taxon>Chromadorea</taxon>
        <taxon>Rhabditida</taxon>
        <taxon>Spirurina</taxon>
        <taxon>Spiruromorpha</taxon>
        <taxon>Filarioidea</taxon>
        <taxon>Setariidae</taxon>
        <taxon>Setaria</taxon>
    </lineage>
</organism>
<sequence>MMSHGNLWKMGSFPDTVYQIEETEDEWAGKESSDSPGRGGKKDFRIVQRACMDFLEKLAGANCPSPRAVSMFFFSCE</sequence>
<accession>A0A915PKF6</accession>
<dbReference type="WBParaSite" id="sdigi.contig21.g1823.t1">
    <property type="protein sequence ID" value="sdigi.contig21.g1823.t1"/>
    <property type="gene ID" value="sdigi.contig21.g1823"/>
</dbReference>
<evidence type="ECO:0000313" key="2">
    <source>
        <dbReference type="WBParaSite" id="sdigi.contig21.g1823.t1"/>
    </source>
</evidence>